<keyword evidence="2" id="KW-1185">Reference proteome</keyword>
<evidence type="ECO:0000313" key="2">
    <source>
        <dbReference type="Proteomes" id="UP000792457"/>
    </source>
</evidence>
<protein>
    <submittedName>
        <fullName evidence="1">Uncharacterized protein</fullName>
    </submittedName>
</protein>
<dbReference type="Proteomes" id="UP000792457">
    <property type="component" value="Unassembled WGS sequence"/>
</dbReference>
<sequence>MKDLLSVAHKYRMPTYHNALVKDAEWYCLQDTMHRKLGREVPTPSNQILEQYMSGSMEGHLGLNNGSPQPQPKMRRSCTSLILVPVTLKGGPCRHNEIQNILLNSLPSTFTVRTDHHIPGEDSLLWPYIYTAEGPRGPFYIIDITVPFDNRPISQSGQNREILLPHQCLWVQQEYKAEFHLGTLVVGSLGSWPPENEKLLGRL</sequence>
<comment type="caution">
    <text evidence="1">The sequence shown here is derived from an EMBL/GenBank/DDBJ whole genome shotgun (WGS) entry which is preliminary data.</text>
</comment>
<accession>A0A8K0NXR5</accession>
<gene>
    <name evidence="1" type="ORF">J437_LFUL004175</name>
</gene>
<evidence type="ECO:0000313" key="1">
    <source>
        <dbReference type="EMBL" id="KAG8225607.1"/>
    </source>
</evidence>
<reference evidence="1" key="2">
    <citation type="submission" date="2017-10" db="EMBL/GenBank/DDBJ databases">
        <title>Ladona fulva Genome sequencing and assembly.</title>
        <authorList>
            <person name="Murali S."/>
            <person name="Richards S."/>
            <person name="Bandaranaike D."/>
            <person name="Bellair M."/>
            <person name="Blankenburg K."/>
            <person name="Chao H."/>
            <person name="Dinh H."/>
            <person name="Doddapaneni H."/>
            <person name="Dugan-Rocha S."/>
            <person name="Elkadiri S."/>
            <person name="Gnanaolivu R."/>
            <person name="Hernandez B."/>
            <person name="Skinner E."/>
            <person name="Javaid M."/>
            <person name="Lee S."/>
            <person name="Li M."/>
            <person name="Ming W."/>
            <person name="Munidasa M."/>
            <person name="Muniz J."/>
            <person name="Nguyen L."/>
            <person name="Hughes D."/>
            <person name="Osuji N."/>
            <person name="Pu L.-L."/>
            <person name="Puazo M."/>
            <person name="Qu C."/>
            <person name="Quiroz J."/>
            <person name="Raj R."/>
            <person name="Weissenberger G."/>
            <person name="Xin Y."/>
            <person name="Zou X."/>
            <person name="Han Y."/>
            <person name="Worley K."/>
            <person name="Muzny D."/>
            <person name="Gibbs R."/>
        </authorList>
    </citation>
    <scope>NUCLEOTIDE SEQUENCE</scope>
    <source>
        <strain evidence="1">Sampled in the wild</strain>
    </source>
</reference>
<dbReference type="EMBL" id="KZ308244">
    <property type="protein sequence ID" value="KAG8225607.1"/>
    <property type="molecule type" value="Genomic_DNA"/>
</dbReference>
<organism evidence="1 2">
    <name type="scientific">Ladona fulva</name>
    <name type="common">Scarce chaser dragonfly</name>
    <name type="synonym">Libellula fulva</name>
    <dbReference type="NCBI Taxonomy" id="123851"/>
    <lineage>
        <taxon>Eukaryota</taxon>
        <taxon>Metazoa</taxon>
        <taxon>Ecdysozoa</taxon>
        <taxon>Arthropoda</taxon>
        <taxon>Hexapoda</taxon>
        <taxon>Insecta</taxon>
        <taxon>Pterygota</taxon>
        <taxon>Palaeoptera</taxon>
        <taxon>Odonata</taxon>
        <taxon>Epiprocta</taxon>
        <taxon>Anisoptera</taxon>
        <taxon>Libelluloidea</taxon>
        <taxon>Libellulidae</taxon>
        <taxon>Ladona</taxon>
    </lineage>
</organism>
<dbReference type="AlphaFoldDB" id="A0A8K0NXR5"/>
<reference evidence="1" key="1">
    <citation type="submission" date="2013-04" db="EMBL/GenBank/DDBJ databases">
        <authorList>
            <person name="Qu J."/>
            <person name="Murali S.C."/>
            <person name="Bandaranaike D."/>
            <person name="Bellair M."/>
            <person name="Blankenburg K."/>
            <person name="Chao H."/>
            <person name="Dinh H."/>
            <person name="Doddapaneni H."/>
            <person name="Downs B."/>
            <person name="Dugan-Rocha S."/>
            <person name="Elkadiri S."/>
            <person name="Gnanaolivu R.D."/>
            <person name="Hernandez B."/>
            <person name="Javaid M."/>
            <person name="Jayaseelan J.C."/>
            <person name="Lee S."/>
            <person name="Li M."/>
            <person name="Ming W."/>
            <person name="Munidasa M."/>
            <person name="Muniz J."/>
            <person name="Nguyen L."/>
            <person name="Ongeri F."/>
            <person name="Osuji N."/>
            <person name="Pu L.-L."/>
            <person name="Puazo M."/>
            <person name="Qu C."/>
            <person name="Quiroz J."/>
            <person name="Raj R."/>
            <person name="Weissenberger G."/>
            <person name="Xin Y."/>
            <person name="Zou X."/>
            <person name="Han Y."/>
            <person name="Richards S."/>
            <person name="Worley K."/>
            <person name="Muzny D."/>
            <person name="Gibbs R."/>
        </authorList>
    </citation>
    <scope>NUCLEOTIDE SEQUENCE</scope>
    <source>
        <strain evidence="1">Sampled in the wild</strain>
    </source>
</reference>
<proteinExistence type="predicted"/>
<name>A0A8K0NXR5_LADFU</name>